<gene>
    <name evidence="1" type="ORF">HMPREF0762_00948</name>
</gene>
<dbReference type="STRING" id="649764.HMPREF0762_00948"/>
<evidence type="ECO:0000313" key="1">
    <source>
        <dbReference type="EMBL" id="EEZ61607.1"/>
    </source>
</evidence>
<evidence type="ECO:0000313" key="2">
    <source>
        <dbReference type="Proteomes" id="UP000006001"/>
    </source>
</evidence>
<protein>
    <submittedName>
        <fullName evidence="1">Uncharacterized protein</fullName>
    </submittedName>
</protein>
<organism evidence="1 2">
    <name type="scientific">Slackia exigua (strain ATCC 700122 / DSM 15923 / CIP 105133 / JCM 11022 / KCTC 5966 / S-7)</name>
    <dbReference type="NCBI Taxonomy" id="649764"/>
    <lineage>
        <taxon>Bacteria</taxon>
        <taxon>Bacillati</taxon>
        <taxon>Actinomycetota</taxon>
        <taxon>Coriobacteriia</taxon>
        <taxon>Eggerthellales</taxon>
        <taxon>Eggerthellaceae</taxon>
        <taxon>Slackia</taxon>
    </lineage>
</organism>
<keyword evidence="2" id="KW-1185">Reference proteome</keyword>
<comment type="caution">
    <text evidence="1">The sequence shown here is derived from an EMBL/GenBank/DDBJ whole genome shotgun (WGS) entry which is preliminary data.</text>
</comment>
<dbReference type="Proteomes" id="UP000006001">
    <property type="component" value="Unassembled WGS sequence"/>
</dbReference>
<name>D0WGJ4_SLAES</name>
<proteinExistence type="predicted"/>
<accession>D0WGJ4</accession>
<dbReference type="AlphaFoldDB" id="D0WGJ4"/>
<dbReference type="HOGENOM" id="CLU_3122711_0_0_11"/>
<reference evidence="1" key="1">
    <citation type="submission" date="2009-10" db="EMBL/GenBank/DDBJ databases">
        <authorList>
            <person name="Weinstock G."/>
            <person name="Sodergren E."/>
            <person name="Clifton S."/>
            <person name="Fulton L."/>
            <person name="Fulton B."/>
            <person name="Courtney L."/>
            <person name="Fronick C."/>
            <person name="Harrison M."/>
            <person name="Strong C."/>
            <person name="Farmer C."/>
            <person name="Delahaunty K."/>
            <person name="Markovic C."/>
            <person name="Hall O."/>
            <person name="Minx P."/>
            <person name="Tomlinson C."/>
            <person name="Mitreva M."/>
            <person name="Nelson J."/>
            <person name="Hou S."/>
            <person name="Wollam A."/>
            <person name="Pepin K.H."/>
            <person name="Johnson M."/>
            <person name="Bhonagiri V."/>
            <person name="Nash W.E."/>
            <person name="Warren W."/>
            <person name="Chinwalla A."/>
            <person name="Mardis E.R."/>
            <person name="Wilson R.K."/>
        </authorList>
    </citation>
    <scope>NUCLEOTIDE SEQUENCE [LARGE SCALE GENOMIC DNA]</scope>
    <source>
        <strain evidence="1">ATCC 700122</strain>
    </source>
</reference>
<sequence length="50" mass="5646">MPRACSRDFGKIRPGARTRHNIPRAPAMLRMRKRNVGNLSISPDIFAAKI</sequence>
<dbReference type="EMBL" id="ACUX02000006">
    <property type="protein sequence ID" value="EEZ61607.1"/>
    <property type="molecule type" value="Genomic_DNA"/>
</dbReference>